<keyword evidence="3" id="KW-1185">Reference proteome</keyword>
<proteinExistence type="predicted"/>
<feature type="region of interest" description="Disordered" evidence="1">
    <location>
        <begin position="1"/>
        <end position="32"/>
    </location>
</feature>
<gene>
    <name evidence="2" type="ordered locus">RHE_CH00137</name>
</gene>
<sequence>MVQPGNVKARTACRPDLPANSSKRKPPCAAKS</sequence>
<name>Q2KDX4_RHIEC</name>
<dbReference type="EMBL" id="CP000133">
    <property type="protein sequence ID" value="ABC88962.1"/>
    <property type="molecule type" value="Genomic_DNA"/>
</dbReference>
<dbReference type="AlphaFoldDB" id="Q2KDX4"/>
<dbReference type="KEGG" id="ret:RHE_CH00137"/>
<reference evidence="2 3" key="1">
    <citation type="journal article" date="2006" name="Proc. Natl. Acad. Sci. U.S.A.">
        <title>The partitioned Rhizobium etli genome: genetic and metabolic redundancy in seven interacting replicons.</title>
        <authorList>
            <person name="Gonzalez V."/>
            <person name="Santamaria R.I."/>
            <person name="Bustos P."/>
            <person name="Hernandez-Gonzalez I."/>
            <person name="Medrano-Soto A."/>
            <person name="Moreno-Hagelsieb G."/>
            <person name="Janga S.C."/>
            <person name="Ramirez M.A."/>
            <person name="Jimenez-Jacinto V."/>
            <person name="Collado-Vides J."/>
            <person name="Davila G."/>
        </authorList>
    </citation>
    <scope>NUCLEOTIDE SEQUENCE [LARGE SCALE GENOMIC DNA]</scope>
    <source>
        <strain evidence="3">ATCC 51251 / DSM 11541 / JCM 21823 / NBRC 15573 / CFN 42</strain>
    </source>
</reference>
<dbReference type="Proteomes" id="UP000001936">
    <property type="component" value="Chromosome"/>
</dbReference>
<evidence type="ECO:0000313" key="2">
    <source>
        <dbReference type="EMBL" id="ABC88962.1"/>
    </source>
</evidence>
<organism evidence="2 3">
    <name type="scientific">Rhizobium etli (strain ATCC 51251 / DSM 11541 / JCM 21823 / NBRC 15573 / CFN 42)</name>
    <dbReference type="NCBI Taxonomy" id="347834"/>
    <lineage>
        <taxon>Bacteria</taxon>
        <taxon>Pseudomonadati</taxon>
        <taxon>Pseudomonadota</taxon>
        <taxon>Alphaproteobacteria</taxon>
        <taxon>Hyphomicrobiales</taxon>
        <taxon>Rhizobiaceae</taxon>
        <taxon>Rhizobium/Agrobacterium group</taxon>
        <taxon>Rhizobium</taxon>
    </lineage>
</organism>
<dbReference type="HOGENOM" id="CLU_3391018_0_0_5"/>
<accession>Q2KDX4</accession>
<protein>
    <submittedName>
        <fullName evidence="2">Uncharacterized protein</fullName>
    </submittedName>
</protein>
<evidence type="ECO:0000313" key="3">
    <source>
        <dbReference type="Proteomes" id="UP000001936"/>
    </source>
</evidence>
<evidence type="ECO:0000256" key="1">
    <source>
        <dbReference type="SAM" id="MobiDB-lite"/>
    </source>
</evidence>